<dbReference type="EMBL" id="MU006792">
    <property type="protein sequence ID" value="KAF2637754.1"/>
    <property type="molecule type" value="Genomic_DNA"/>
</dbReference>
<proteinExistence type="inferred from homology"/>
<dbReference type="OrthoDB" id="1711136at2759"/>
<dbReference type="NCBIfam" id="TIGR00447">
    <property type="entry name" value="pth"/>
    <property type="match status" value="1"/>
</dbReference>
<dbReference type="Pfam" id="PF01195">
    <property type="entry name" value="Pept_tRNA_hydro"/>
    <property type="match status" value="1"/>
</dbReference>
<dbReference type="GO" id="GO:0004045">
    <property type="term" value="F:peptidyl-tRNA hydrolase activity"/>
    <property type="evidence" value="ECO:0007669"/>
    <property type="project" value="UniProtKB-EC"/>
</dbReference>
<reference evidence="7" key="1">
    <citation type="journal article" date="2020" name="Stud. Mycol.">
        <title>101 Dothideomycetes genomes: a test case for predicting lifestyles and emergence of pathogens.</title>
        <authorList>
            <person name="Haridas S."/>
            <person name="Albert R."/>
            <person name="Binder M."/>
            <person name="Bloem J."/>
            <person name="Labutti K."/>
            <person name="Salamov A."/>
            <person name="Andreopoulos B."/>
            <person name="Baker S."/>
            <person name="Barry K."/>
            <person name="Bills G."/>
            <person name="Bluhm B."/>
            <person name="Cannon C."/>
            <person name="Castanera R."/>
            <person name="Culley D."/>
            <person name="Daum C."/>
            <person name="Ezra D."/>
            <person name="Gonzalez J."/>
            <person name="Henrissat B."/>
            <person name="Kuo A."/>
            <person name="Liang C."/>
            <person name="Lipzen A."/>
            <person name="Lutzoni F."/>
            <person name="Magnuson J."/>
            <person name="Mondo S."/>
            <person name="Nolan M."/>
            <person name="Ohm R."/>
            <person name="Pangilinan J."/>
            <person name="Park H.-J."/>
            <person name="Ramirez L."/>
            <person name="Alfaro M."/>
            <person name="Sun H."/>
            <person name="Tritt A."/>
            <person name="Yoshinaga Y."/>
            <person name="Zwiers L.-H."/>
            <person name="Turgeon B."/>
            <person name="Goodwin S."/>
            <person name="Spatafora J."/>
            <person name="Crous P."/>
            <person name="Grigoriev I."/>
        </authorList>
    </citation>
    <scope>NUCLEOTIDE SEQUENCE</scope>
    <source>
        <strain evidence="7">CBS 473.64</strain>
    </source>
</reference>
<dbReference type="Proteomes" id="UP000799753">
    <property type="component" value="Unassembled WGS sequence"/>
</dbReference>
<dbReference type="InterPro" id="IPR036416">
    <property type="entry name" value="Pept_tRNA_hydro_sf"/>
</dbReference>
<evidence type="ECO:0000256" key="5">
    <source>
        <dbReference type="ARBA" id="ARBA00038063"/>
    </source>
</evidence>
<name>A0A6A6RUS7_9PLEO</name>
<feature type="compositionally biased region" description="Basic and acidic residues" evidence="6">
    <location>
        <begin position="35"/>
        <end position="44"/>
    </location>
</feature>
<dbReference type="EC" id="3.1.1.29" evidence="1"/>
<comment type="similarity">
    <text evidence="5">Belongs to the PTH family.</text>
</comment>
<sequence length="268" mass="28593">MTMQANATPRAHVQALAPIPSAADPDPCSEDVEPRDDSGDEEKATIPPTIPSTMPPPTLHPLLICSLGNPGTSYATTLHSAGHLITSHISTTKAYTPFTQGLSGLVSRPNNTSYTFGLLSGFKKTRTDTAPEEDDWTFWQSVSLMNISGPGVKKAWSAFCSEKRSAGSEPRLVVVHDELEAALGKVSIKDGANSARGHNGLKSVQTSLGSGAKWWRIGVGIGRPESRDASVVSRYVLRKMDAREERALVGCCSGVVAALREIGEGRRK</sequence>
<evidence type="ECO:0000313" key="7">
    <source>
        <dbReference type="EMBL" id="KAF2637754.1"/>
    </source>
</evidence>
<feature type="region of interest" description="Disordered" evidence="6">
    <location>
        <begin position="1"/>
        <end position="57"/>
    </location>
</feature>
<dbReference type="PANTHER" id="PTHR17224">
    <property type="entry name" value="PEPTIDYL-TRNA HYDROLASE"/>
    <property type="match status" value="1"/>
</dbReference>
<accession>A0A6A6RUS7</accession>
<dbReference type="PROSITE" id="PS01196">
    <property type="entry name" value="PEPT_TRNA_HYDROL_2"/>
    <property type="match status" value="1"/>
</dbReference>
<dbReference type="SUPFAM" id="SSF53178">
    <property type="entry name" value="Peptidyl-tRNA hydrolase-like"/>
    <property type="match status" value="1"/>
</dbReference>
<dbReference type="PANTHER" id="PTHR17224:SF1">
    <property type="entry name" value="PEPTIDYL-TRNA HYDROLASE"/>
    <property type="match status" value="1"/>
</dbReference>
<evidence type="ECO:0000256" key="4">
    <source>
        <dbReference type="ARBA" id="ARBA00022884"/>
    </source>
</evidence>
<dbReference type="Gene3D" id="3.40.50.1470">
    <property type="entry name" value="Peptidyl-tRNA hydrolase"/>
    <property type="match status" value="1"/>
</dbReference>
<feature type="compositionally biased region" description="Pro residues" evidence="6">
    <location>
        <begin position="48"/>
        <end position="57"/>
    </location>
</feature>
<keyword evidence="4" id="KW-0694">RNA-binding</keyword>
<evidence type="ECO:0000256" key="6">
    <source>
        <dbReference type="SAM" id="MobiDB-lite"/>
    </source>
</evidence>
<dbReference type="AlphaFoldDB" id="A0A6A6RUS7"/>
<keyword evidence="2" id="KW-0820">tRNA-binding</keyword>
<organism evidence="7 8">
    <name type="scientific">Massarina eburnea CBS 473.64</name>
    <dbReference type="NCBI Taxonomy" id="1395130"/>
    <lineage>
        <taxon>Eukaryota</taxon>
        <taxon>Fungi</taxon>
        <taxon>Dikarya</taxon>
        <taxon>Ascomycota</taxon>
        <taxon>Pezizomycotina</taxon>
        <taxon>Dothideomycetes</taxon>
        <taxon>Pleosporomycetidae</taxon>
        <taxon>Pleosporales</taxon>
        <taxon>Massarineae</taxon>
        <taxon>Massarinaceae</taxon>
        <taxon>Massarina</taxon>
    </lineage>
</organism>
<evidence type="ECO:0000256" key="3">
    <source>
        <dbReference type="ARBA" id="ARBA00022801"/>
    </source>
</evidence>
<keyword evidence="3 7" id="KW-0378">Hydrolase</keyword>
<evidence type="ECO:0000256" key="2">
    <source>
        <dbReference type="ARBA" id="ARBA00022555"/>
    </source>
</evidence>
<evidence type="ECO:0000313" key="8">
    <source>
        <dbReference type="Proteomes" id="UP000799753"/>
    </source>
</evidence>
<keyword evidence="8" id="KW-1185">Reference proteome</keyword>
<evidence type="ECO:0000256" key="1">
    <source>
        <dbReference type="ARBA" id="ARBA00013260"/>
    </source>
</evidence>
<dbReference type="GO" id="GO:0000049">
    <property type="term" value="F:tRNA binding"/>
    <property type="evidence" value="ECO:0007669"/>
    <property type="project" value="UniProtKB-KW"/>
</dbReference>
<dbReference type="InterPro" id="IPR018171">
    <property type="entry name" value="Pept_tRNA_hydro_CS"/>
</dbReference>
<dbReference type="InterPro" id="IPR001328">
    <property type="entry name" value="Pept_tRNA_hydro"/>
</dbReference>
<protein>
    <recommendedName>
        <fullName evidence="1">peptidyl-tRNA hydrolase</fullName>
        <ecNumber evidence="1">3.1.1.29</ecNumber>
    </recommendedName>
</protein>
<gene>
    <name evidence="7" type="ORF">P280DRAFT_471933</name>
</gene>